<dbReference type="AlphaFoldDB" id="A0A0G4JWE4"/>
<dbReference type="EMBL" id="CGIG01000001">
    <property type="protein sequence ID" value="CPR17508.1"/>
    <property type="molecule type" value="Genomic_DNA"/>
</dbReference>
<keyword evidence="2" id="KW-1185">Reference proteome</keyword>
<reference evidence="2" key="1">
    <citation type="submission" date="2015-01" db="EMBL/GenBank/DDBJ databases">
        <authorList>
            <person name="Paterson Steve"/>
        </authorList>
    </citation>
    <scope>NUCLEOTIDE SEQUENCE [LARGE SCALE GENOMIC DNA]</scope>
    <source>
        <strain evidence="2">OBR1</strain>
    </source>
</reference>
<organism evidence="1 2">
    <name type="scientific">Brenneria goodwinii</name>
    <dbReference type="NCBI Taxonomy" id="1109412"/>
    <lineage>
        <taxon>Bacteria</taxon>
        <taxon>Pseudomonadati</taxon>
        <taxon>Pseudomonadota</taxon>
        <taxon>Gammaproteobacteria</taxon>
        <taxon>Enterobacterales</taxon>
        <taxon>Pectobacteriaceae</taxon>
        <taxon>Brenneria</taxon>
    </lineage>
</organism>
<dbReference type="Proteomes" id="UP000044377">
    <property type="component" value="Unassembled WGS sequence"/>
</dbReference>
<proteinExistence type="predicted"/>
<sequence>MPDFSRKIIYANCDYDLNYNRNRGGDFLVKLASGSAGAPENIECDDGVIQLTLLSC</sequence>
<evidence type="ECO:0000313" key="2">
    <source>
        <dbReference type="Proteomes" id="UP000044377"/>
    </source>
</evidence>
<accession>A0A0G4JWE4</accession>
<protein>
    <submittedName>
        <fullName evidence="1">Uncharacterized protein</fullName>
    </submittedName>
</protein>
<gene>
    <name evidence="1" type="ORF">BN1221_02682</name>
</gene>
<name>A0A0G4JWE4_9GAMM</name>
<evidence type="ECO:0000313" key="1">
    <source>
        <dbReference type="EMBL" id="CPR17508.1"/>
    </source>
</evidence>